<gene>
    <name evidence="2" type="ORF">B0H16DRAFT_1888907</name>
</gene>
<keyword evidence="3" id="KW-1185">Reference proteome</keyword>
<protein>
    <submittedName>
        <fullName evidence="2">Uncharacterized protein</fullName>
    </submittedName>
</protein>
<name>A0AAD7IN62_9AGAR</name>
<feature type="compositionally biased region" description="Low complexity" evidence="1">
    <location>
        <begin position="93"/>
        <end position="110"/>
    </location>
</feature>
<reference evidence="2" key="1">
    <citation type="submission" date="2023-03" db="EMBL/GenBank/DDBJ databases">
        <title>Massive genome expansion in bonnet fungi (Mycena s.s.) driven by repeated elements and novel gene families across ecological guilds.</title>
        <authorList>
            <consortium name="Lawrence Berkeley National Laboratory"/>
            <person name="Harder C.B."/>
            <person name="Miyauchi S."/>
            <person name="Viragh M."/>
            <person name="Kuo A."/>
            <person name="Thoen E."/>
            <person name="Andreopoulos B."/>
            <person name="Lu D."/>
            <person name="Skrede I."/>
            <person name="Drula E."/>
            <person name="Henrissat B."/>
            <person name="Morin E."/>
            <person name="Kohler A."/>
            <person name="Barry K."/>
            <person name="LaButti K."/>
            <person name="Morin E."/>
            <person name="Salamov A."/>
            <person name="Lipzen A."/>
            <person name="Mereny Z."/>
            <person name="Hegedus B."/>
            <person name="Baldrian P."/>
            <person name="Stursova M."/>
            <person name="Weitz H."/>
            <person name="Taylor A."/>
            <person name="Grigoriev I.V."/>
            <person name="Nagy L.G."/>
            <person name="Martin F."/>
            <person name="Kauserud H."/>
        </authorList>
    </citation>
    <scope>NUCLEOTIDE SEQUENCE</scope>
    <source>
        <strain evidence="2">CBHHK182m</strain>
    </source>
</reference>
<dbReference type="AlphaFoldDB" id="A0AAD7IN62"/>
<dbReference type="EMBL" id="JARKIB010000078">
    <property type="protein sequence ID" value="KAJ7746979.1"/>
    <property type="molecule type" value="Genomic_DNA"/>
</dbReference>
<dbReference type="Proteomes" id="UP001215598">
    <property type="component" value="Unassembled WGS sequence"/>
</dbReference>
<evidence type="ECO:0000313" key="3">
    <source>
        <dbReference type="Proteomes" id="UP001215598"/>
    </source>
</evidence>
<feature type="region of interest" description="Disordered" evidence="1">
    <location>
        <begin position="38"/>
        <end position="68"/>
    </location>
</feature>
<evidence type="ECO:0000256" key="1">
    <source>
        <dbReference type="SAM" id="MobiDB-lite"/>
    </source>
</evidence>
<evidence type="ECO:0000313" key="2">
    <source>
        <dbReference type="EMBL" id="KAJ7746979.1"/>
    </source>
</evidence>
<accession>A0AAD7IN62</accession>
<organism evidence="2 3">
    <name type="scientific">Mycena metata</name>
    <dbReference type="NCBI Taxonomy" id="1033252"/>
    <lineage>
        <taxon>Eukaryota</taxon>
        <taxon>Fungi</taxon>
        <taxon>Dikarya</taxon>
        <taxon>Basidiomycota</taxon>
        <taxon>Agaricomycotina</taxon>
        <taxon>Agaricomycetes</taxon>
        <taxon>Agaricomycetidae</taxon>
        <taxon>Agaricales</taxon>
        <taxon>Marasmiineae</taxon>
        <taxon>Mycenaceae</taxon>
        <taxon>Mycena</taxon>
    </lineage>
</organism>
<comment type="caution">
    <text evidence="2">The sequence shown here is derived from an EMBL/GenBank/DDBJ whole genome shotgun (WGS) entry which is preliminary data.</text>
</comment>
<feature type="region of interest" description="Disordered" evidence="1">
    <location>
        <begin position="93"/>
        <end position="112"/>
    </location>
</feature>
<sequence>MSAGRFDLTFRGRVKKSMERKEVLLILDPNVIARAVSPSSTALCSSRRPTTPPPCSSTHPRPPHPFGSDAAPHWLTKLLLVQIGADTSSGITAAGAEQQQQQHAATSTSRTHSRSEVIPVWARAGELYRLAGDECAWRAIWAAPVARLNKVWLRVADAQALAAVEEPRVTPWGGDIRERLKSELDAAQGSDGGGAEETLLVAPMERALDMFEGFRKQFLLCPRRVSLAEDEVGEDVKLMVNYWKEKLAEGSASGGIAAKFVRVDQFFSLSLAAEPRRKGLFEPHYWTRAASQTPNAILTPLLFPEIFPTSALVDRDQILRGRVDSDTDPRFLRLDSQLSSQPRMEIGGIAGLTQIPVFNGELLLNRRAFVAFEPSLRARVAAGGLHQLVQVLVHGVSVSVADDNGEMSLQEGKSHELVVD</sequence>
<proteinExistence type="predicted"/>